<evidence type="ECO:0000313" key="2">
    <source>
        <dbReference type="Proteomes" id="UP000314294"/>
    </source>
</evidence>
<protein>
    <submittedName>
        <fullName evidence="1">Uncharacterized protein</fullName>
    </submittedName>
</protein>
<evidence type="ECO:0000313" key="1">
    <source>
        <dbReference type="EMBL" id="TNN42868.1"/>
    </source>
</evidence>
<dbReference type="Proteomes" id="UP000314294">
    <property type="component" value="Unassembled WGS sequence"/>
</dbReference>
<accession>A0A4Z2FNY3</accession>
<sequence length="179" mass="20503">MLQGSDNGSELKIPSQVEPKTWWLTYRFLADYAAYQQGIRPTLKHAENATSKLLRGGKEVTTTSFYLRNIIQFLGYLNDTPPRACRLRRNEIHGVIRAVQMAVKNLARPIVTHQLNVKAKKMANIVPRESLRRCQEQARVVIPELLTRMEDEGCDNIRDDFYGYISALSSPSMDTGREY</sequence>
<reference evidence="1 2" key="1">
    <citation type="submission" date="2019-03" db="EMBL/GenBank/DDBJ databases">
        <title>First draft genome of Liparis tanakae, snailfish: a comprehensive survey of snailfish specific genes.</title>
        <authorList>
            <person name="Kim W."/>
            <person name="Song I."/>
            <person name="Jeong J.-H."/>
            <person name="Kim D."/>
            <person name="Kim S."/>
            <person name="Ryu S."/>
            <person name="Song J.Y."/>
            <person name="Lee S.K."/>
        </authorList>
    </citation>
    <scope>NUCLEOTIDE SEQUENCE [LARGE SCALE GENOMIC DNA]</scope>
    <source>
        <tissue evidence="1">Muscle</tissue>
    </source>
</reference>
<dbReference type="OrthoDB" id="8962793at2759"/>
<organism evidence="1 2">
    <name type="scientific">Liparis tanakae</name>
    <name type="common">Tanaka's snailfish</name>
    <dbReference type="NCBI Taxonomy" id="230148"/>
    <lineage>
        <taxon>Eukaryota</taxon>
        <taxon>Metazoa</taxon>
        <taxon>Chordata</taxon>
        <taxon>Craniata</taxon>
        <taxon>Vertebrata</taxon>
        <taxon>Euteleostomi</taxon>
        <taxon>Actinopterygii</taxon>
        <taxon>Neopterygii</taxon>
        <taxon>Teleostei</taxon>
        <taxon>Neoteleostei</taxon>
        <taxon>Acanthomorphata</taxon>
        <taxon>Eupercaria</taxon>
        <taxon>Perciformes</taxon>
        <taxon>Cottioidei</taxon>
        <taxon>Cottales</taxon>
        <taxon>Liparidae</taxon>
        <taxon>Liparis</taxon>
    </lineage>
</organism>
<gene>
    <name evidence="1" type="ORF">EYF80_046939</name>
</gene>
<dbReference type="AlphaFoldDB" id="A0A4Z2FNY3"/>
<proteinExistence type="predicted"/>
<dbReference type="EMBL" id="SRLO01001006">
    <property type="protein sequence ID" value="TNN42868.1"/>
    <property type="molecule type" value="Genomic_DNA"/>
</dbReference>
<comment type="caution">
    <text evidence="1">The sequence shown here is derived from an EMBL/GenBank/DDBJ whole genome shotgun (WGS) entry which is preliminary data.</text>
</comment>
<keyword evidence="2" id="KW-1185">Reference proteome</keyword>
<name>A0A4Z2FNY3_9TELE</name>